<dbReference type="PANTHER" id="PTHR22715">
    <property type="entry name" value="TRANSFORMING GROWTH FACTOR BETA REGULATED GENE 1"/>
    <property type="match status" value="1"/>
</dbReference>
<dbReference type="PROSITE" id="PS51542">
    <property type="entry name" value="FYRN"/>
    <property type="match status" value="1"/>
</dbReference>
<feature type="compositionally biased region" description="Basic and acidic residues" evidence="3">
    <location>
        <begin position="1063"/>
        <end position="1073"/>
    </location>
</feature>
<sequence length="1593" mass="175280">MGKTTYAEKLEPEEKSDGLEIISIGSLYKGRWDKKYWSSSRGKDRYPYPVGFQAIRAYNGTTYKMEIHEGASGPRFVITSADGYSCSGKTPDIAWEEFQKRGCPQKKIWHGKRLSSKMDGLELFGFKNSFVQRLLRELVADLNGIAEQSLNLCNEASRLEHDDSRQSVGTHPDLLPCPGGPHVKGKRGRRCESKNGKLRGGTVLKRPRTQEFRCSGIASIKRRVSEDNEAQNTGGSAPMQIASSVGESPNCFSRKNGFSSNQIISHDQERRTVHAKTSGVVDAKNNKALEITDSFSKDEHFHRSQEAELNTSKFLAARENKKEFKDCCDVDLCAPDTIGYVQENTSNSTPSTLDKNAYNEKAHQIASGESLSVEVNDVAKSMMTLLLPQVIPFLKDSTTEKLTSSPSGKLPSIMNSSQEDQKIGNLLEAASSVMTENAYVEREEKMHVKTTSVSFVIADSFEPTQSENHKSEQAIFHSSIAEASRASFDKETCSTSHEQHGSGVLPNESSNCQADIKLTKNAFHHSSELDSEDLPQDFDICIPDSVLEHTPPLDRVISESNNDACPNVKENSNTVGLNSMEKDHKAAHDFEICLPGSVPGHLPPQDRVISKSSNDSCIDMEENSKQVGLNSMENDQKAAIDFDICIPDSVLEHKHKPPPDRVIFKCNKDACTNVEENSNQVGLHSLEKGHKAANDLDICILDSVIEHSPSSERVVSEGNNDACTDMEENSNQDELTSMEKDHKAANDFDVYIPDSVLEDTPPPDMVVSKSNEDACTDMEEVSNQCGLYYMEKGHKVAHDFDLCIPDSVLEHSPLQDRVISKSNTDTCTDMEENLSQVGLNSVEKDYKAANGFDICIPDSVLEDTPPPDMVVSKSNADDCTDIEEVSNQCGSYYMEKGHKVAHDFGLCIPDSVLEHSPPQDRVISRSNTDTCTDMEENLNQVGLNSVEKNHKAAHDFTGDVSNAPGRDTEDEIVGKTNAETMALPSIQAPIIAYTRRKSRTVDPLTGLCLLPESAKTNEDGELVTSEIKIVKGTSPPSETIQLHASGNELCEPVLLDNQARDEVQSDDLQRDDSVTNSQIKQSPGKSDNGSCLRDSKENIVCPDDLFVSHVEATPIRSDVPVGYSNLPELNTSIPCWDLKPSSCENNCSSNEAQVISELNPHRNDDISDNLGKTIKFVGCYFLPMPVSSLFLSRRGNEILICVICESVVDQERTLFTYKVSVKEPNIGCPSFIAYTSLRLPDPKHNFNRETLVERSGVQLTPDGQYIVLLGSIKTPYCRGRKICCDCSSCMSVCSEENALKIVQVEHGHVSVVATLKTFEVVHCIVICEPNLLCSVGESGRLHVWVMNSTWRDKVEDFIIPADDSISPGIVELKRIPKCTHLVVAFNCVGEFSLWDISKRDCVSSFSASTNPFIQFLPVSLFNCQRNSPGFTSTSLREQVDQLLGATRLWCTDQKEPCSFLPSEEGDIAMWLLVSSPSDIESPHDFISSHCQINTARNWRLALLVKNDMILGSSFNIRTAAIGVLGSCGIIGTPDGLVHIWELYGGSKLGTLQPFQAGIATCIATDELRGGALGVAGGEGQLLIYVPHKELDAE</sequence>
<dbReference type="Proteomes" id="UP001293593">
    <property type="component" value="Unassembled WGS sequence"/>
</dbReference>
<reference evidence="4" key="1">
    <citation type="submission" date="2023-10" db="EMBL/GenBank/DDBJ databases">
        <title>Chromosome-level genome of the transformable northern wattle, Acacia crassicarpa.</title>
        <authorList>
            <person name="Massaro I."/>
            <person name="Sinha N.R."/>
            <person name="Poethig S."/>
            <person name="Leichty A.R."/>
        </authorList>
    </citation>
    <scope>NUCLEOTIDE SEQUENCE</scope>
    <source>
        <strain evidence="4">Acra3RX</strain>
        <tissue evidence="4">Leaf</tissue>
    </source>
</reference>
<organism evidence="4 5">
    <name type="scientific">Acacia crassicarpa</name>
    <name type="common">northern wattle</name>
    <dbReference type="NCBI Taxonomy" id="499986"/>
    <lineage>
        <taxon>Eukaryota</taxon>
        <taxon>Viridiplantae</taxon>
        <taxon>Streptophyta</taxon>
        <taxon>Embryophyta</taxon>
        <taxon>Tracheophyta</taxon>
        <taxon>Spermatophyta</taxon>
        <taxon>Magnoliopsida</taxon>
        <taxon>eudicotyledons</taxon>
        <taxon>Gunneridae</taxon>
        <taxon>Pentapetalae</taxon>
        <taxon>rosids</taxon>
        <taxon>fabids</taxon>
        <taxon>Fabales</taxon>
        <taxon>Fabaceae</taxon>
        <taxon>Caesalpinioideae</taxon>
        <taxon>mimosoid clade</taxon>
        <taxon>Acacieae</taxon>
        <taxon>Acacia</taxon>
    </lineage>
</organism>
<feature type="region of interest" description="Disordered" evidence="3">
    <location>
        <begin position="1063"/>
        <end position="1093"/>
    </location>
</feature>
<dbReference type="PANTHER" id="PTHR22715:SF1">
    <property type="entry name" value="DNA BINDING PROTEIN"/>
    <property type="match status" value="1"/>
</dbReference>
<name>A0AAE1J6W8_9FABA</name>
<dbReference type="Gene3D" id="3.30.160.360">
    <property type="match status" value="1"/>
</dbReference>
<dbReference type="GO" id="GO:0051726">
    <property type="term" value="P:regulation of cell cycle"/>
    <property type="evidence" value="ECO:0007669"/>
    <property type="project" value="TreeGrafter"/>
</dbReference>
<proteinExistence type="predicted"/>
<keyword evidence="2" id="KW-0539">Nucleus</keyword>
<dbReference type="GO" id="GO:0005634">
    <property type="term" value="C:nucleus"/>
    <property type="evidence" value="ECO:0007669"/>
    <property type="project" value="UniProtKB-SubCell"/>
</dbReference>
<dbReference type="PROSITE" id="PS51543">
    <property type="entry name" value="FYRC"/>
    <property type="match status" value="1"/>
</dbReference>
<evidence type="ECO:0000256" key="2">
    <source>
        <dbReference type="ARBA" id="ARBA00023242"/>
    </source>
</evidence>
<dbReference type="SUPFAM" id="SSF50978">
    <property type="entry name" value="WD40 repeat-like"/>
    <property type="match status" value="1"/>
</dbReference>
<accession>A0AAE1J6W8</accession>
<evidence type="ECO:0000313" key="4">
    <source>
        <dbReference type="EMBL" id="KAK4263611.1"/>
    </source>
</evidence>
<evidence type="ECO:0000256" key="1">
    <source>
        <dbReference type="ARBA" id="ARBA00004123"/>
    </source>
</evidence>
<feature type="region of interest" description="Disordered" evidence="3">
    <location>
        <begin position="164"/>
        <end position="201"/>
    </location>
</feature>
<dbReference type="GO" id="GO:0048731">
    <property type="term" value="P:system development"/>
    <property type="evidence" value="ECO:0007669"/>
    <property type="project" value="UniProtKB-ARBA"/>
</dbReference>
<dbReference type="InterPro" id="IPR003889">
    <property type="entry name" value="FYrich_C"/>
</dbReference>
<dbReference type="GO" id="GO:0140993">
    <property type="term" value="F:histone modifying activity"/>
    <property type="evidence" value="ECO:0007669"/>
    <property type="project" value="UniProtKB-ARBA"/>
</dbReference>
<dbReference type="InterPro" id="IPR036322">
    <property type="entry name" value="WD40_repeat_dom_sf"/>
</dbReference>
<comment type="subcellular location">
    <subcellularLocation>
        <location evidence="1">Nucleus</location>
    </subcellularLocation>
</comment>
<comment type="caution">
    <text evidence="4">The sequence shown here is derived from an EMBL/GenBank/DDBJ whole genome shotgun (WGS) entry which is preliminary data.</text>
</comment>
<feature type="compositionally biased region" description="Polar residues" evidence="3">
    <location>
        <begin position="1074"/>
        <end position="1089"/>
    </location>
</feature>
<protein>
    <submittedName>
        <fullName evidence="4">Uncharacterized protein</fullName>
    </submittedName>
</protein>
<dbReference type="InterPro" id="IPR040092">
    <property type="entry name" value="TBRG1"/>
</dbReference>
<keyword evidence="5" id="KW-1185">Reference proteome</keyword>
<dbReference type="EMBL" id="JAWXYG010000009">
    <property type="protein sequence ID" value="KAK4263611.1"/>
    <property type="molecule type" value="Genomic_DNA"/>
</dbReference>
<dbReference type="InterPro" id="IPR003888">
    <property type="entry name" value="FYrich_N"/>
</dbReference>
<evidence type="ECO:0000256" key="3">
    <source>
        <dbReference type="SAM" id="MobiDB-lite"/>
    </source>
</evidence>
<gene>
    <name evidence="4" type="ORF">QN277_029000</name>
</gene>
<evidence type="ECO:0000313" key="5">
    <source>
        <dbReference type="Proteomes" id="UP001293593"/>
    </source>
</evidence>